<keyword evidence="1" id="KW-0175">Coiled coil</keyword>
<evidence type="ECO:0000313" key="2">
    <source>
        <dbReference type="EMBL" id="VEU21580.1"/>
    </source>
</evidence>
<name>A0A448YKZ0_BRENA</name>
<accession>A0A448YKZ0</accession>
<sequence length="189" mass="21341">MYAQSQGPLSIAGTAISSGASDQTDFQIKLQLKDAVIIKLQEELDKSRKRAQAVVSAVNETNKLGFEIPKNHEELYRKLVEKLQSTEKELEDTKNRLEALVTAIALNPSQSQYKYGRYDEQEIAHKIITKLQMLSEENEELSKLLSYGKAKEKDIEIGLLRSQNLELRDKLAKFESKGESPSTKLITSK</sequence>
<protein>
    <submittedName>
        <fullName evidence="2">DEKNAAC102345</fullName>
    </submittedName>
</protein>
<organism evidence="2 3">
    <name type="scientific">Brettanomyces naardenensis</name>
    <name type="common">Yeast</name>
    <dbReference type="NCBI Taxonomy" id="13370"/>
    <lineage>
        <taxon>Eukaryota</taxon>
        <taxon>Fungi</taxon>
        <taxon>Dikarya</taxon>
        <taxon>Ascomycota</taxon>
        <taxon>Saccharomycotina</taxon>
        <taxon>Pichiomycetes</taxon>
        <taxon>Pichiales</taxon>
        <taxon>Pichiaceae</taxon>
        <taxon>Brettanomyces</taxon>
    </lineage>
</organism>
<dbReference type="Proteomes" id="UP000290900">
    <property type="component" value="Unassembled WGS sequence"/>
</dbReference>
<proteinExistence type="predicted"/>
<evidence type="ECO:0000313" key="3">
    <source>
        <dbReference type="Proteomes" id="UP000290900"/>
    </source>
</evidence>
<dbReference type="InParanoid" id="A0A448YKZ0"/>
<dbReference type="OrthoDB" id="21221at2759"/>
<evidence type="ECO:0000256" key="1">
    <source>
        <dbReference type="SAM" id="Coils"/>
    </source>
</evidence>
<dbReference type="STRING" id="13370.A0A448YKZ0"/>
<feature type="coiled-coil region" evidence="1">
    <location>
        <begin position="76"/>
        <end position="103"/>
    </location>
</feature>
<reference evidence="2 3" key="1">
    <citation type="submission" date="2018-12" db="EMBL/GenBank/DDBJ databases">
        <authorList>
            <person name="Tiukova I."/>
            <person name="Dainat J."/>
        </authorList>
    </citation>
    <scope>NUCLEOTIDE SEQUENCE [LARGE SCALE GENOMIC DNA]</scope>
</reference>
<keyword evidence="3" id="KW-1185">Reference proteome</keyword>
<dbReference type="AlphaFoldDB" id="A0A448YKZ0"/>
<dbReference type="EMBL" id="CAACVR010000012">
    <property type="protein sequence ID" value="VEU21580.1"/>
    <property type="molecule type" value="Genomic_DNA"/>
</dbReference>
<gene>
    <name evidence="2" type="ORF">BRENAR_LOCUS2313</name>
</gene>